<sequence>MDKSFSKKEDNRNDVDINEIIKPYLKKWWWFILSVLLCVAYGYYILKKSPEIYNVQSTILIKDARKAPSVEMGALSQLGGFGNSGANSVENEIEILKSKKLMADVVDELGLQANLVEKVGLRKYILYGNSSPVVIKVINEKIAPRTFKGPINVKISGDKLEFTGEGLTNPISSTFGKTISLPYANLIFLKNPEFDPPKDREIGELEIEYMSKSDAINTFQFGTNVSLVDKDGTVVALSMNYPNVAKAKDIINKLVEVYNSDAITDKNAESKKTRDFIEERVGIIANELGAVEDQKEQFKKANKITDIPTEAQVSITGSEQTRARLLETETQIALTEDLLNYVNKLANNQTMPVSVGLGNPLAAASINGYNELVLQRNRLLESATPQNPVVSDLNKQIQVMRASVADAIQKQRVSLQAIANQIEGQQDVFTTRVSKIPAQEKLFRSIERQQQIKESLYLLLLQKREEAAISLAITSPKARIIDYAFSSPTPVAPKKSLIMGVAFLIGLMIPMGLVYIKELFNNKVRSKDDLQKYTHAPILGEIPSLQRGANEVVELNDLSPMAEAFRILNTNIAYMLPKKNGGRVIFVTSTTKGEGKTFVSVNLALTMATSKIKVIIIGADIRNPQLQRFNPARKGIAGLSEYLHDESSKVEQYIHPSIFNPHLDVLYSGSIPPNPTELLSNGRYELLINTLREKYDYIVVDTAPLMLVTDTFLTSELADATVYVVRSGYTENSLIEFANHQMEEEKINNAGFVLNDVGKEDFGYGNKYGYGYAADDRNFFQKMRDKFLFRA</sequence>
<dbReference type="GO" id="GO:0004715">
    <property type="term" value="F:non-membrane spanning protein tyrosine kinase activity"/>
    <property type="evidence" value="ECO:0007669"/>
    <property type="project" value="UniProtKB-EC"/>
</dbReference>
<evidence type="ECO:0000313" key="20">
    <source>
        <dbReference type="EMBL" id="KMQ71125.1"/>
    </source>
</evidence>
<comment type="catalytic activity">
    <reaction evidence="15">
        <text>L-tyrosyl-[protein] + ATP = O-phospho-L-tyrosyl-[protein] + ADP + H(+)</text>
        <dbReference type="Rhea" id="RHEA:10596"/>
        <dbReference type="Rhea" id="RHEA-COMP:10136"/>
        <dbReference type="Rhea" id="RHEA-COMP:20101"/>
        <dbReference type="ChEBI" id="CHEBI:15378"/>
        <dbReference type="ChEBI" id="CHEBI:30616"/>
        <dbReference type="ChEBI" id="CHEBI:46858"/>
        <dbReference type="ChEBI" id="CHEBI:61978"/>
        <dbReference type="ChEBI" id="CHEBI:456216"/>
        <dbReference type="EC" id="2.7.10.2"/>
    </reaction>
</comment>
<dbReference type="AlphaFoldDB" id="A0A0J7LPZ8"/>
<protein>
    <recommendedName>
        <fullName evidence="4">non-specific protein-tyrosine kinase</fullName>
        <ecNumber evidence="4">2.7.10.2</ecNumber>
    </recommendedName>
</protein>
<evidence type="ECO:0000256" key="12">
    <source>
        <dbReference type="ARBA" id="ARBA00022989"/>
    </source>
</evidence>
<evidence type="ECO:0000256" key="7">
    <source>
        <dbReference type="ARBA" id="ARBA00022679"/>
    </source>
</evidence>
<dbReference type="InterPro" id="IPR025669">
    <property type="entry name" value="AAA_dom"/>
</dbReference>
<accession>A0A0J7LPZ8</accession>
<dbReference type="OrthoDB" id="9794577at2"/>
<dbReference type="InterPro" id="IPR032807">
    <property type="entry name" value="GNVR"/>
</dbReference>
<keyword evidence="6" id="KW-0997">Cell inner membrane</keyword>
<evidence type="ECO:0000313" key="21">
    <source>
        <dbReference type="Proteomes" id="UP000035900"/>
    </source>
</evidence>
<dbReference type="Pfam" id="PF13807">
    <property type="entry name" value="GNVR"/>
    <property type="match status" value="1"/>
</dbReference>
<dbReference type="InterPro" id="IPR050445">
    <property type="entry name" value="Bact_polysacc_biosynth/exp"/>
</dbReference>
<dbReference type="RefSeq" id="WP_048499524.1">
    <property type="nucleotide sequence ID" value="NZ_LFNG01000010.1"/>
</dbReference>
<feature type="domain" description="Polysaccharide chain length determinant N-terminal" evidence="17">
    <location>
        <begin position="13"/>
        <end position="109"/>
    </location>
</feature>
<name>A0A0J7LPZ8_9FLAO</name>
<dbReference type="NCBIfam" id="TIGR01007">
    <property type="entry name" value="eps_fam"/>
    <property type="match status" value="1"/>
</dbReference>
<keyword evidence="14" id="KW-0829">Tyrosine-protein kinase</keyword>
<dbReference type="Proteomes" id="UP000035900">
    <property type="component" value="Unassembled WGS sequence"/>
</dbReference>
<evidence type="ECO:0000256" key="16">
    <source>
        <dbReference type="SAM" id="Phobius"/>
    </source>
</evidence>
<dbReference type="GO" id="GO:0005886">
    <property type="term" value="C:plasma membrane"/>
    <property type="evidence" value="ECO:0007669"/>
    <property type="project" value="UniProtKB-SubCell"/>
</dbReference>
<dbReference type="InterPro" id="IPR027417">
    <property type="entry name" value="P-loop_NTPase"/>
</dbReference>
<keyword evidence="21" id="KW-1185">Reference proteome</keyword>
<evidence type="ECO:0000256" key="15">
    <source>
        <dbReference type="ARBA" id="ARBA00051245"/>
    </source>
</evidence>
<keyword evidence="10" id="KW-0418">Kinase</keyword>
<comment type="similarity">
    <text evidence="2">Belongs to the CpsD/CapB family.</text>
</comment>
<dbReference type="GO" id="GO:0005524">
    <property type="term" value="F:ATP binding"/>
    <property type="evidence" value="ECO:0007669"/>
    <property type="project" value="UniProtKB-KW"/>
</dbReference>
<dbReference type="PATRIC" id="fig|1304281.5.peg.1730"/>
<keyword evidence="8 16" id="KW-0812">Transmembrane</keyword>
<evidence type="ECO:0000259" key="17">
    <source>
        <dbReference type="Pfam" id="PF02706"/>
    </source>
</evidence>
<evidence type="ECO:0000256" key="10">
    <source>
        <dbReference type="ARBA" id="ARBA00022777"/>
    </source>
</evidence>
<comment type="caution">
    <text evidence="20">The sequence shown here is derived from an EMBL/GenBank/DDBJ whole genome shotgun (WGS) entry which is preliminary data.</text>
</comment>
<feature type="domain" description="AAA" evidence="18">
    <location>
        <begin position="583"/>
        <end position="715"/>
    </location>
</feature>
<dbReference type="Pfam" id="PF13614">
    <property type="entry name" value="AAA_31"/>
    <property type="match status" value="1"/>
</dbReference>
<evidence type="ECO:0000259" key="19">
    <source>
        <dbReference type="Pfam" id="PF13807"/>
    </source>
</evidence>
<proteinExistence type="inferred from homology"/>
<dbReference type="EMBL" id="LFNG01000010">
    <property type="protein sequence ID" value="KMQ71125.1"/>
    <property type="molecule type" value="Genomic_DNA"/>
</dbReference>
<keyword evidence="11" id="KW-0067">ATP-binding</keyword>
<dbReference type="PANTHER" id="PTHR32309:SF13">
    <property type="entry name" value="FERRIC ENTEROBACTIN TRANSPORT PROTEIN FEPE"/>
    <property type="match status" value="1"/>
</dbReference>
<dbReference type="EC" id="2.7.10.2" evidence="4"/>
<evidence type="ECO:0000256" key="5">
    <source>
        <dbReference type="ARBA" id="ARBA00022475"/>
    </source>
</evidence>
<feature type="transmembrane region" description="Helical" evidence="16">
    <location>
        <begin position="28"/>
        <end position="46"/>
    </location>
</feature>
<evidence type="ECO:0000256" key="6">
    <source>
        <dbReference type="ARBA" id="ARBA00022519"/>
    </source>
</evidence>
<dbReference type="STRING" id="1304281.ACM44_08055"/>
<keyword evidence="7" id="KW-0808">Transferase</keyword>
<dbReference type="InterPro" id="IPR005702">
    <property type="entry name" value="Wzc-like_C"/>
</dbReference>
<evidence type="ECO:0000259" key="18">
    <source>
        <dbReference type="Pfam" id="PF13614"/>
    </source>
</evidence>
<comment type="similarity">
    <text evidence="3">Belongs to the etk/wzc family.</text>
</comment>
<evidence type="ECO:0000256" key="13">
    <source>
        <dbReference type="ARBA" id="ARBA00023136"/>
    </source>
</evidence>
<reference evidence="20 21" key="1">
    <citation type="journal article" date="2004" name="Int. J. Syst. Evol. Microbiol.">
        <title>Kaistella koreensis gen. nov., sp. nov., a novel member of the Chryseobacterium-Bergeyella-Riemerella branch.</title>
        <authorList>
            <person name="Kim M.K."/>
            <person name="Im W.T."/>
            <person name="Shin Y.K."/>
            <person name="Lim J.H."/>
            <person name="Kim S.H."/>
            <person name="Lee B.C."/>
            <person name="Park M.Y."/>
            <person name="Lee K.Y."/>
            <person name="Lee S.T."/>
        </authorList>
    </citation>
    <scope>NUCLEOTIDE SEQUENCE [LARGE SCALE GENOMIC DNA]</scope>
    <source>
        <strain evidence="20 21">CCUG 49689</strain>
    </source>
</reference>
<dbReference type="Pfam" id="PF02706">
    <property type="entry name" value="Wzz"/>
    <property type="match status" value="1"/>
</dbReference>
<keyword evidence="5" id="KW-1003">Cell membrane</keyword>
<feature type="domain" description="Tyrosine-protein kinase G-rich" evidence="19">
    <location>
        <begin position="443"/>
        <end position="518"/>
    </location>
</feature>
<dbReference type="CDD" id="cd05387">
    <property type="entry name" value="BY-kinase"/>
    <property type="match status" value="1"/>
</dbReference>
<evidence type="ECO:0000256" key="9">
    <source>
        <dbReference type="ARBA" id="ARBA00022741"/>
    </source>
</evidence>
<feature type="transmembrane region" description="Helical" evidence="16">
    <location>
        <begin position="497"/>
        <end position="516"/>
    </location>
</feature>
<gene>
    <name evidence="20" type="ORF">ACM44_08055</name>
</gene>
<comment type="subcellular location">
    <subcellularLocation>
        <location evidence="1">Cell inner membrane</location>
        <topology evidence="1">Multi-pass membrane protein</topology>
    </subcellularLocation>
</comment>
<evidence type="ECO:0000256" key="2">
    <source>
        <dbReference type="ARBA" id="ARBA00007316"/>
    </source>
</evidence>
<evidence type="ECO:0000256" key="14">
    <source>
        <dbReference type="ARBA" id="ARBA00023137"/>
    </source>
</evidence>
<evidence type="ECO:0000256" key="1">
    <source>
        <dbReference type="ARBA" id="ARBA00004429"/>
    </source>
</evidence>
<evidence type="ECO:0000256" key="8">
    <source>
        <dbReference type="ARBA" id="ARBA00022692"/>
    </source>
</evidence>
<dbReference type="SUPFAM" id="SSF52540">
    <property type="entry name" value="P-loop containing nucleoside triphosphate hydrolases"/>
    <property type="match status" value="1"/>
</dbReference>
<keyword evidence="9" id="KW-0547">Nucleotide-binding</keyword>
<evidence type="ECO:0000256" key="11">
    <source>
        <dbReference type="ARBA" id="ARBA00022840"/>
    </source>
</evidence>
<keyword evidence="12 16" id="KW-1133">Transmembrane helix</keyword>
<keyword evidence="13 16" id="KW-0472">Membrane</keyword>
<evidence type="ECO:0000256" key="4">
    <source>
        <dbReference type="ARBA" id="ARBA00011903"/>
    </source>
</evidence>
<dbReference type="PANTHER" id="PTHR32309">
    <property type="entry name" value="TYROSINE-PROTEIN KINASE"/>
    <property type="match status" value="1"/>
</dbReference>
<dbReference type="Gene3D" id="3.40.50.300">
    <property type="entry name" value="P-loop containing nucleotide triphosphate hydrolases"/>
    <property type="match status" value="1"/>
</dbReference>
<organism evidence="20 21">
    <name type="scientific">Chryseobacterium koreense CCUG 49689</name>
    <dbReference type="NCBI Taxonomy" id="1304281"/>
    <lineage>
        <taxon>Bacteria</taxon>
        <taxon>Pseudomonadati</taxon>
        <taxon>Bacteroidota</taxon>
        <taxon>Flavobacteriia</taxon>
        <taxon>Flavobacteriales</taxon>
        <taxon>Weeksellaceae</taxon>
        <taxon>Chryseobacterium group</taxon>
        <taxon>Chryseobacterium</taxon>
    </lineage>
</organism>
<evidence type="ECO:0000256" key="3">
    <source>
        <dbReference type="ARBA" id="ARBA00008883"/>
    </source>
</evidence>
<dbReference type="InterPro" id="IPR003856">
    <property type="entry name" value="LPS_length_determ_N"/>
</dbReference>